<protein>
    <submittedName>
        <fullName evidence="2">Uncharacterized protein</fullName>
    </submittedName>
</protein>
<organism evidence="2">
    <name type="scientific">marine sediment metagenome</name>
    <dbReference type="NCBI Taxonomy" id="412755"/>
    <lineage>
        <taxon>unclassified sequences</taxon>
        <taxon>metagenomes</taxon>
        <taxon>ecological metagenomes</taxon>
    </lineage>
</organism>
<feature type="region of interest" description="Disordered" evidence="1">
    <location>
        <begin position="99"/>
        <end position="119"/>
    </location>
</feature>
<reference evidence="2" key="1">
    <citation type="journal article" date="2014" name="Front. Microbiol.">
        <title>High frequency of phylogenetically diverse reductive dehalogenase-homologous genes in deep subseafloor sedimentary metagenomes.</title>
        <authorList>
            <person name="Kawai M."/>
            <person name="Futagami T."/>
            <person name="Toyoda A."/>
            <person name="Takaki Y."/>
            <person name="Nishi S."/>
            <person name="Hori S."/>
            <person name="Arai W."/>
            <person name="Tsubouchi T."/>
            <person name="Morono Y."/>
            <person name="Uchiyama I."/>
            <person name="Ito T."/>
            <person name="Fujiyama A."/>
            <person name="Inagaki F."/>
            <person name="Takami H."/>
        </authorList>
    </citation>
    <scope>NUCLEOTIDE SEQUENCE</scope>
    <source>
        <strain evidence="2">Expedition CK06-06</strain>
    </source>
</reference>
<feature type="non-terminal residue" evidence="2">
    <location>
        <position position="1"/>
    </location>
</feature>
<name>X0YH16_9ZZZZ</name>
<dbReference type="EMBL" id="BARS01053015">
    <property type="protein sequence ID" value="GAG47908.1"/>
    <property type="molecule type" value="Genomic_DNA"/>
</dbReference>
<comment type="caution">
    <text evidence="2">The sequence shown here is derived from an EMBL/GenBank/DDBJ whole genome shotgun (WGS) entry which is preliminary data.</text>
</comment>
<accession>X0YH16</accession>
<evidence type="ECO:0000313" key="2">
    <source>
        <dbReference type="EMBL" id="GAG47908.1"/>
    </source>
</evidence>
<evidence type="ECO:0000256" key="1">
    <source>
        <dbReference type="SAM" id="MobiDB-lite"/>
    </source>
</evidence>
<feature type="compositionally biased region" description="Basic and acidic residues" evidence="1">
    <location>
        <begin position="107"/>
        <end position="119"/>
    </location>
</feature>
<proteinExistence type="predicted"/>
<dbReference type="AlphaFoldDB" id="X0YH16"/>
<sequence length="119" mass="13935">QLWKETYPIAEIQSNSSAKFSDVAWDINQSVNDRFHITLSLLDEQDQEISVNEYLLLIGDHEQATKRMHLMGEALHKNAREYTYGNYYRFYPDMIKSGGSDWQTEEDIPRARGFENKAD</sequence>
<gene>
    <name evidence="2" type="ORF">S01H1_78736</name>
</gene>